<evidence type="ECO:0000256" key="1">
    <source>
        <dbReference type="SAM" id="SignalP"/>
    </source>
</evidence>
<evidence type="ECO:0000313" key="2">
    <source>
        <dbReference type="EMBL" id="MCP1338487.1"/>
    </source>
</evidence>
<organism evidence="2 3">
    <name type="scientific">Idiomarina rhizosphaerae</name>
    <dbReference type="NCBI Taxonomy" id="2961572"/>
    <lineage>
        <taxon>Bacteria</taxon>
        <taxon>Pseudomonadati</taxon>
        <taxon>Pseudomonadota</taxon>
        <taxon>Gammaproteobacteria</taxon>
        <taxon>Alteromonadales</taxon>
        <taxon>Idiomarinaceae</taxon>
        <taxon>Idiomarina</taxon>
    </lineage>
</organism>
<keyword evidence="1" id="KW-0732">Signal</keyword>
<protein>
    <submittedName>
        <fullName evidence="2">Uncharacterized protein</fullName>
    </submittedName>
</protein>
<gene>
    <name evidence="2" type="ORF">NJR55_02685</name>
</gene>
<keyword evidence="3" id="KW-1185">Reference proteome</keyword>
<comment type="caution">
    <text evidence="2">The sequence shown here is derived from an EMBL/GenBank/DDBJ whole genome shotgun (WGS) entry which is preliminary data.</text>
</comment>
<dbReference type="AlphaFoldDB" id="A0A9X2JQL4"/>
<dbReference type="EMBL" id="JAMZDE010000003">
    <property type="protein sequence ID" value="MCP1338487.1"/>
    <property type="molecule type" value="Genomic_DNA"/>
</dbReference>
<dbReference type="RefSeq" id="WP_253617602.1">
    <property type="nucleotide sequence ID" value="NZ_JAMZDE010000003.1"/>
</dbReference>
<accession>A0A9X2JQL4</accession>
<reference evidence="2" key="1">
    <citation type="submission" date="2022-06" db="EMBL/GenBank/DDBJ databases">
        <title>Idiomarina rhizosphaerae M1R2S28.</title>
        <authorList>
            <person name="Sun J.-Q."/>
            <person name="Li L.-F."/>
        </authorList>
    </citation>
    <scope>NUCLEOTIDE SEQUENCE</scope>
    <source>
        <strain evidence="2">M1R2S28</strain>
    </source>
</reference>
<evidence type="ECO:0000313" key="3">
    <source>
        <dbReference type="Proteomes" id="UP001139474"/>
    </source>
</evidence>
<name>A0A9X2JQL4_9GAMM</name>
<proteinExistence type="predicted"/>
<sequence length="114" mass="12542">MNTKNISILTLCTVMGLMSSSAVAATYCSVYVDNTQNQPNGVVVSTSNISSYSKNDPFIISYQDNRLGEYLNTLTNAKNNNTPLKIYILEEFRGDDAKDCRDGVTDYIGSIHSI</sequence>
<dbReference type="Proteomes" id="UP001139474">
    <property type="component" value="Unassembled WGS sequence"/>
</dbReference>
<feature type="signal peptide" evidence="1">
    <location>
        <begin position="1"/>
        <end position="24"/>
    </location>
</feature>
<feature type="chain" id="PRO_5040821526" evidence="1">
    <location>
        <begin position="25"/>
        <end position="114"/>
    </location>
</feature>